<evidence type="ECO:0000256" key="1">
    <source>
        <dbReference type="SAM" id="MobiDB-lite"/>
    </source>
</evidence>
<feature type="chain" id="PRO_5007630106" evidence="2">
    <location>
        <begin position="18"/>
        <end position="1218"/>
    </location>
</feature>
<feature type="compositionally biased region" description="Low complexity" evidence="1">
    <location>
        <begin position="644"/>
        <end position="659"/>
    </location>
</feature>
<keyword evidence="2" id="KW-0732">Signal</keyword>
<reference evidence="3" key="1">
    <citation type="submission" date="2012-09" db="EMBL/GenBank/DDBJ databases">
        <authorList>
            <person name="Martin A.A."/>
        </authorList>
    </citation>
    <scope>NUCLEOTIDE SEQUENCE</scope>
</reference>
<dbReference type="AlphaFoldDB" id="A0A158P893"/>
<organism evidence="3 4">
    <name type="scientific">Angiostrongylus cantonensis</name>
    <name type="common">Rat lungworm</name>
    <dbReference type="NCBI Taxonomy" id="6313"/>
    <lineage>
        <taxon>Eukaryota</taxon>
        <taxon>Metazoa</taxon>
        <taxon>Ecdysozoa</taxon>
        <taxon>Nematoda</taxon>
        <taxon>Chromadorea</taxon>
        <taxon>Rhabditida</taxon>
        <taxon>Rhabditina</taxon>
        <taxon>Rhabditomorpha</taxon>
        <taxon>Strongyloidea</taxon>
        <taxon>Metastrongylidae</taxon>
        <taxon>Angiostrongylus</taxon>
    </lineage>
</organism>
<feature type="region of interest" description="Disordered" evidence="1">
    <location>
        <begin position="554"/>
        <end position="604"/>
    </location>
</feature>
<feature type="compositionally biased region" description="Pro residues" evidence="1">
    <location>
        <begin position="564"/>
        <end position="583"/>
    </location>
</feature>
<evidence type="ECO:0000256" key="2">
    <source>
        <dbReference type="SAM" id="SignalP"/>
    </source>
</evidence>
<dbReference type="STRING" id="6313.A0A158P893"/>
<protein>
    <submittedName>
        <fullName evidence="4">SERPIN domain-containing protein</fullName>
    </submittedName>
</protein>
<name>A0A158P893_ANGCA</name>
<dbReference type="Proteomes" id="UP000035642">
    <property type="component" value="Unassembled WGS sequence"/>
</dbReference>
<feature type="region of interest" description="Disordered" evidence="1">
    <location>
        <begin position="644"/>
        <end position="700"/>
    </location>
</feature>
<sequence length="1218" mass="132773">MPILLLIIAAVWLEVHAGDDSTTMSSRSHGVIRFNHNASLVKASDENVASSSLLAKKIYMMKTHGVKFNPPEPTFQHKDGQHKPPIWVEHLPSRSWHKFGIVNLGQSQKVLREFYKGANGGKPYGNRNAVESSTMLASRKSNSKELKAIADKVIKEELNRAKVAKFGKSGGRSYDIIFWTQCTGAHVASIRVLISLTFTVNLTGFVFSFADDMNNFGLSALPVQSPDNLRLEHSNEVTENRVTFPPVIVVSAPVSSSVVYLGTTTTKPEAAPSLDAVLSHGSTAELSNPRVLEYQLSKTRYVDGAVTGHSCPPCTARERESSFLPTTTKLTTLLQSYSSIQSLDPTQLPPTAQNSRVSDELITVPISIPSSITETPKAILPLPSTSSYPKVIEVLPILQPTSAKELYSQESELSSAPSALSALPSVTLKPASSALISSGRNPVEYETATSPSRTPQLQIYSTHTTYPSPIEPQLPKDYSVQSEKLDIEETTGSRNEQSLESYGSIDALPSLQTEYFTEMPSAPIYSSTPPSLSFPPLLKFSPLAPLPVTSSTYPPEPFRIASSQPPPSTYPPTPSQQGPPLPPFTDSLPGLSRPAPPPIEFSTYLPEPFRTVSPQLPSSTHVPGASLQSSLLPLFTGSFPDLSQTVSSLTPSSSPAPGSFQQFPLLPSTRGSLSYLSLPGPPPSSSVLQNLQPPGPFTSTSSPLTKLYPPYPSLIPPSPVGPLAPKEDLHSYSRYSTTEEPTNNETKSVSIADIFWGKTGISSTGHTPLSSATFSTYSRNTNVTLTASLTPSSLYYQKQWETTESSVFLQETSKLDESGYSDLEEDHIGAGAQALPSIPTVYKETMPVQPFNTVENPVLGPEQSAPKAELEQSVPEPSVNQEETLLSQSFTTYRGDKSSTSLSTESTNFVPKIESFTSFEMIDALSSPAITLPSKEILELGGGSQDIRDLPTESFSESVITTNIPKKIPYVPETAPTLPEPTGLGSGKIQVEPSDYENLELDHEGPDTVIDTETHIVQPFKIFPGAKKETYTKNRIPVKTTPLIRVKPSTYNIVYRPVRPIPPQTSPYLTPSQLNFQQPVGPVGPQPHQVFLQTQILRQPNQQQQQYSQEGCCGGKVFNLRGGLCMPVNFSPCSPPSYPQQPLASYAYQSLQPHPPPQPHFQQHYPQPSYGCGRCPRFRNHSSMSSQSLARWLRVLYLSAMRLSLIFSRQMEMFYSDG</sequence>
<keyword evidence="3" id="KW-1185">Reference proteome</keyword>
<feature type="compositionally biased region" description="Polar residues" evidence="1">
    <location>
        <begin position="689"/>
        <end position="700"/>
    </location>
</feature>
<evidence type="ECO:0000313" key="3">
    <source>
        <dbReference type="Proteomes" id="UP000035642"/>
    </source>
</evidence>
<accession>A0A158P893</accession>
<reference evidence="4" key="2">
    <citation type="submission" date="2016-04" db="UniProtKB">
        <authorList>
            <consortium name="WormBaseParasite"/>
        </authorList>
    </citation>
    <scope>IDENTIFICATION</scope>
</reference>
<feature type="region of interest" description="Disordered" evidence="1">
    <location>
        <begin position="857"/>
        <end position="883"/>
    </location>
</feature>
<dbReference type="WBParaSite" id="ACAC_0000680801-mRNA-1">
    <property type="protein sequence ID" value="ACAC_0000680801-mRNA-1"/>
    <property type="gene ID" value="ACAC_0000680801"/>
</dbReference>
<evidence type="ECO:0000313" key="4">
    <source>
        <dbReference type="WBParaSite" id="ACAC_0000680801-mRNA-1"/>
    </source>
</evidence>
<proteinExistence type="predicted"/>
<feature type="signal peptide" evidence="2">
    <location>
        <begin position="1"/>
        <end position="17"/>
    </location>
</feature>